<dbReference type="AlphaFoldDB" id="A0A1V6WD84"/>
<evidence type="ECO:0000256" key="1">
    <source>
        <dbReference type="SAM" id="MobiDB-lite"/>
    </source>
</evidence>
<feature type="region of interest" description="Disordered" evidence="1">
    <location>
        <begin position="1"/>
        <end position="35"/>
    </location>
</feature>
<evidence type="ECO:0000313" key="2">
    <source>
        <dbReference type="EMBL" id="OQE60809.1"/>
    </source>
</evidence>
<comment type="caution">
    <text evidence="2">The sequence shown here is derived from an EMBL/GenBank/DDBJ whole genome shotgun (WGS) entry which is preliminary data.</text>
</comment>
<gene>
    <name evidence="2" type="ORF">PENNAL_c0299G02554</name>
</gene>
<feature type="compositionally biased region" description="Basic and acidic residues" evidence="1">
    <location>
        <begin position="1"/>
        <end position="11"/>
    </location>
</feature>
<keyword evidence="3" id="KW-1185">Reference proteome</keyword>
<organism evidence="2 3">
    <name type="scientific">Penicillium nalgiovense</name>
    <dbReference type="NCBI Taxonomy" id="60175"/>
    <lineage>
        <taxon>Eukaryota</taxon>
        <taxon>Fungi</taxon>
        <taxon>Dikarya</taxon>
        <taxon>Ascomycota</taxon>
        <taxon>Pezizomycotina</taxon>
        <taxon>Eurotiomycetes</taxon>
        <taxon>Eurotiomycetidae</taxon>
        <taxon>Eurotiales</taxon>
        <taxon>Aspergillaceae</taxon>
        <taxon>Penicillium</taxon>
    </lineage>
</organism>
<name>A0A1V6WD84_PENNA</name>
<sequence>MKHKRSAEATRKRLTATSRKDRPPTASPAVSDTVNRQDRVLVTPMRNRHSNAGIIQAPNTALIAPSEQTFSPISSKLSDIARDFLSARWHRQRQADQVGQRWYEAAVRNQEQVPHSSRMGSPSVVVHQGQLRTSSEIGLGADAPGSVSVESSVKAGVFVEDNFQTSFVSVHRPLVGLGGFLVAPVGISKRDAVEYGGFVFTFIV</sequence>
<accession>A0A1V6WD84</accession>
<feature type="non-terminal residue" evidence="2">
    <location>
        <position position="204"/>
    </location>
</feature>
<dbReference type="EMBL" id="MOOB01000299">
    <property type="protein sequence ID" value="OQE60809.1"/>
    <property type="molecule type" value="Genomic_DNA"/>
</dbReference>
<protein>
    <submittedName>
        <fullName evidence="2">Uncharacterized protein</fullName>
    </submittedName>
</protein>
<reference evidence="3" key="1">
    <citation type="journal article" date="2017" name="Nat. Microbiol.">
        <title>Global analysis of biosynthetic gene clusters reveals vast potential of secondary metabolite production in Penicillium species.</title>
        <authorList>
            <person name="Nielsen J.C."/>
            <person name="Grijseels S."/>
            <person name="Prigent S."/>
            <person name="Ji B."/>
            <person name="Dainat J."/>
            <person name="Nielsen K.F."/>
            <person name="Frisvad J.C."/>
            <person name="Workman M."/>
            <person name="Nielsen J."/>
        </authorList>
    </citation>
    <scope>NUCLEOTIDE SEQUENCE [LARGE SCALE GENOMIC DNA]</scope>
    <source>
        <strain evidence="3">IBT 13039</strain>
    </source>
</reference>
<dbReference type="Proteomes" id="UP000191691">
    <property type="component" value="Unassembled WGS sequence"/>
</dbReference>
<evidence type="ECO:0000313" key="3">
    <source>
        <dbReference type="Proteomes" id="UP000191691"/>
    </source>
</evidence>
<proteinExistence type="predicted"/>